<reference evidence="4" key="1">
    <citation type="journal article" date="2019" name="Int. J. Syst. Evol. Microbiol.">
        <title>The Global Catalogue of Microorganisms (GCM) 10K type strain sequencing project: providing services to taxonomists for standard genome sequencing and annotation.</title>
        <authorList>
            <consortium name="The Broad Institute Genomics Platform"/>
            <consortium name="The Broad Institute Genome Sequencing Center for Infectious Disease"/>
            <person name="Wu L."/>
            <person name="Ma J."/>
        </authorList>
    </citation>
    <scope>NUCLEOTIDE SEQUENCE [LARGE SCALE GENOMIC DNA]</scope>
    <source>
        <strain evidence="4">JCM 13850</strain>
    </source>
</reference>
<evidence type="ECO:0000313" key="3">
    <source>
        <dbReference type="EMBL" id="GAA2160312.1"/>
    </source>
</evidence>
<comment type="caution">
    <text evidence="3">The sequence shown here is derived from an EMBL/GenBank/DDBJ whole genome shotgun (WGS) entry which is preliminary data.</text>
</comment>
<sequence length="338" mass="36581">MLTRESIALVAERRTTALPGTRETEMGKHVIVGAGQVGSHLAERLAGMGHDVTVVTRSGSGPEGVERIAADVADRARLTAAAKGADTIYNCVNPRYHRWVQDWPPMAASFLGAAEDTGAALVTLGCLYGYGPVDGPMTEDAPMAATGVKGRVRAKMWHDMLAAHEAGRIRATELRGSDYYGPRSTDQAYIGETRFVRPLLAGKRVAYFSDPSVPHAWTYLPDVAQALAIAGTDERAYGRAWHIPTGPAVSTIEVGERLCRIADAPAPRVYEVPRPIFNALGLANPMVRELRETRYQFDKPYILDSSAFETAFGMAPTPMDDALRTIVAASRESRADAR</sequence>
<evidence type="ECO:0000259" key="2">
    <source>
        <dbReference type="Pfam" id="PF01370"/>
    </source>
</evidence>
<dbReference type="InterPro" id="IPR036291">
    <property type="entry name" value="NAD(P)-bd_dom_sf"/>
</dbReference>
<dbReference type="Pfam" id="PF01370">
    <property type="entry name" value="Epimerase"/>
    <property type="match status" value="1"/>
</dbReference>
<protein>
    <submittedName>
        <fullName evidence="3">NAD-dependent epimerase/dehydratase family protein</fullName>
    </submittedName>
</protein>
<accession>A0ABP5M297</accession>
<comment type="similarity">
    <text evidence="1">Belongs to the NAD(P)-dependent epimerase/dehydratase family.</text>
</comment>
<evidence type="ECO:0000256" key="1">
    <source>
        <dbReference type="ARBA" id="ARBA00007637"/>
    </source>
</evidence>
<organism evidence="3 4">
    <name type="scientific">Actinomadura napierensis</name>
    <dbReference type="NCBI Taxonomy" id="267854"/>
    <lineage>
        <taxon>Bacteria</taxon>
        <taxon>Bacillati</taxon>
        <taxon>Actinomycetota</taxon>
        <taxon>Actinomycetes</taxon>
        <taxon>Streptosporangiales</taxon>
        <taxon>Thermomonosporaceae</taxon>
        <taxon>Actinomadura</taxon>
    </lineage>
</organism>
<proteinExistence type="inferred from homology"/>
<gene>
    <name evidence="3" type="ORF">GCM10009727_73280</name>
</gene>
<keyword evidence="4" id="KW-1185">Reference proteome</keyword>
<dbReference type="Proteomes" id="UP001501020">
    <property type="component" value="Unassembled WGS sequence"/>
</dbReference>
<name>A0ABP5M297_9ACTN</name>
<feature type="domain" description="NAD-dependent epimerase/dehydratase" evidence="2">
    <location>
        <begin position="31"/>
        <end position="233"/>
    </location>
</feature>
<dbReference type="Gene3D" id="3.40.50.720">
    <property type="entry name" value="NAD(P)-binding Rossmann-like Domain"/>
    <property type="match status" value="1"/>
</dbReference>
<dbReference type="PANTHER" id="PTHR43000">
    <property type="entry name" value="DTDP-D-GLUCOSE 4,6-DEHYDRATASE-RELATED"/>
    <property type="match status" value="1"/>
</dbReference>
<evidence type="ECO:0000313" key="4">
    <source>
        <dbReference type="Proteomes" id="UP001501020"/>
    </source>
</evidence>
<dbReference type="InterPro" id="IPR001509">
    <property type="entry name" value="Epimerase_deHydtase"/>
</dbReference>
<dbReference type="EMBL" id="BAAAMR010000091">
    <property type="protein sequence ID" value="GAA2160312.1"/>
    <property type="molecule type" value="Genomic_DNA"/>
</dbReference>
<dbReference type="SUPFAM" id="SSF51735">
    <property type="entry name" value="NAD(P)-binding Rossmann-fold domains"/>
    <property type="match status" value="1"/>
</dbReference>